<dbReference type="EMBL" id="PP467602">
    <property type="protein sequence ID" value="WYC14547.1"/>
    <property type="molecule type" value="Genomic_DNA"/>
</dbReference>
<reference evidence="1" key="2">
    <citation type="submission" date="2024-03" db="EMBL/GenBank/DDBJ databases">
        <authorList>
            <person name="Roux S."/>
            <person name="Duan C."/>
        </authorList>
    </citation>
    <scope>NUCLEOTIDE SEQUENCE</scope>
    <source>
        <strain evidence="1">Chiyou-1</strain>
    </source>
</reference>
<evidence type="ECO:0008006" key="2">
    <source>
        <dbReference type="Google" id="ProtNLM"/>
    </source>
</evidence>
<sequence>MKCEECGLTMDRDVIAVLNLQMRGAGSPQRALNELIEGEGLCMSIKDYVAQNREGKVHIRGYEDYYPETGVM</sequence>
<name>A0AAU6PXQ1_9VIRU</name>
<proteinExistence type="predicted"/>
<evidence type="ECO:0000313" key="1">
    <source>
        <dbReference type="EMBL" id="WYC14547.1"/>
    </source>
</evidence>
<reference evidence="1" key="1">
    <citation type="journal article" date="2023" name="ISME Commun">
        <title>Diversity of Bathyarchaeia viruses in metagenomes and virus-encoded CRISPR system components.</title>
        <authorList>
            <person name="Duan C."/>
            <person name="Liu Y."/>
            <person name="Liu Y."/>
            <person name="Liu L."/>
            <person name="Cai M."/>
            <person name="Zhang R."/>
            <person name="Zeng Q."/>
            <person name="Koonin E.V."/>
            <person name="Krupovic M."/>
            <person name="Li M."/>
        </authorList>
    </citation>
    <scope>NUCLEOTIDE SEQUENCE</scope>
    <source>
        <strain evidence="1">Chiyou-1</strain>
    </source>
</reference>
<organism evidence="1">
    <name type="scientific">Ligamenvirales sp</name>
    <dbReference type="NCBI Taxonomy" id="2832923"/>
    <lineage>
        <taxon>Viruses</taxon>
        <taxon>Adnaviria</taxon>
        <taxon>Zilligvirae</taxon>
        <taxon>Taleaviricota</taxon>
        <taxon>Tokiviricetes</taxon>
        <taxon>Ligamenvirales</taxon>
    </lineage>
</organism>
<accession>A0AAU6PXQ1</accession>
<protein>
    <recommendedName>
        <fullName evidence="2">Transposase</fullName>
    </recommendedName>
</protein>